<keyword evidence="3" id="KW-1185">Reference proteome</keyword>
<feature type="compositionally biased region" description="Basic and acidic residues" evidence="1">
    <location>
        <begin position="344"/>
        <end position="353"/>
    </location>
</feature>
<evidence type="ECO:0000256" key="1">
    <source>
        <dbReference type="SAM" id="MobiDB-lite"/>
    </source>
</evidence>
<reference evidence="2" key="1">
    <citation type="journal article" date="2021" name="Nat. Commun.">
        <title>Genetic determinants of endophytism in the Arabidopsis root mycobiome.</title>
        <authorList>
            <person name="Mesny F."/>
            <person name="Miyauchi S."/>
            <person name="Thiergart T."/>
            <person name="Pickel B."/>
            <person name="Atanasova L."/>
            <person name="Karlsson M."/>
            <person name="Huettel B."/>
            <person name="Barry K.W."/>
            <person name="Haridas S."/>
            <person name="Chen C."/>
            <person name="Bauer D."/>
            <person name="Andreopoulos W."/>
            <person name="Pangilinan J."/>
            <person name="LaButti K."/>
            <person name="Riley R."/>
            <person name="Lipzen A."/>
            <person name="Clum A."/>
            <person name="Drula E."/>
            <person name="Henrissat B."/>
            <person name="Kohler A."/>
            <person name="Grigoriev I.V."/>
            <person name="Martin F.M."/>
            <person name="Hacquard S."/>
        </authorList>
    </citation>
    <scope>NUCLEOTIDE SEQUENCE</scope>
    <source>
        <strain evidence="2">MPI-CAGE-CH-0230</strain>
    </source>
</reference>
<dbReference type="AlphaFoldDB" id="A0A9P9BYU5"/>
<feature type="compositionally biased region" description="Basic and acidic residues" evidence="1">
    <location>
        <begin position="370"/>
        <end position="380"/>
    </location>
</feature>
<sequence>MPFRIQDSDPEARARAQIQESISPDRTAQQFKCTVAMPRLLHSAEEPLPCHEPIEETTAISAHLSARIHTFFQQLAAHDSQTRDASAPASHGLSIYIEPDTFEGDPYCYHRKYNSRRLQLQDPETLPDLPFVRSLTVESLPDNGGDWEREAYKVRPLSLLWPLRCLVHLPRAEELRLPWMWERPMPGSMPSRVVREHYTRPWEGPLRDARHEFGAAMADQEQHLGGRRIPASLTRAALHFWTPRGVSQEDQAVPRPNLIYPAADDRDPLSLGLRTLASQLHFLDLRALITKDLFPVPGAPVEEQWRHMRRMRIEFHPLRPDGRWYFVGPRGEDPNDSADGGFRITEDHYPRDYDTEEDQELDEEWEDDPTGGKEGDQFPDMFRTEPCRERIEPLLAAFARAVAHGNMPDLQDAELFAYLWWYPGETRAPEYGLEAYDFEDKVHRWGVKYVAGGDTEGQGPVVQWQVGDWRPSPETMSLFESLGRQEWLDLSFDHTRHLGDFSVTYGRAVWEPVPTQ</sequence>
<organism evidence="2 3">
    <name type="scientific">Microdochium trichocladiopsis</name>
    <dbReference type="NCBI Taxonomy" id="1682393"/>
    <lineage>
        <taxon>Eukaryota</taxon>
        <taxon>Fungi</taxon>
        <taxon>Dikarya</taxon>
        <taxon>Ascomycota</taxon>
        <taxon>Pezizomycotina</taxon>
        <taxon>Sordariomycetes</taxon>
        <taxon>Xylariomycetidae</taxon>
        <taxon>Xylariales</taxon>
        <taxon>Microdochiaceae</taxon>
        <taxon>Microdochium</taxon>
    </lineage>
</organism>
<gene>
    <name evidence="2" type="ORF">B0I36DRAFT_316082</name>
</gene>
<evidence type="ECO:0000313" key="3">
    <source>
        <dbReference type="Proteomes" id="UP000756346"/>
    </source>
</evidence>
<proteinExistence type="predicted"/>
<name>A0A9P9BYU5_9PEZI</name>
<accession>A0A9P9BYU5</accession>
<dbReference type="Proteomes" id="UP000756346">
    <property type="component" value="Unassembled WGS sequence"/>
</dbReference>
<dbReference type="OrthoDB" id="5985073at2759"/>
<protein>
    <submittedName>
        <fullName evidence="2">Uncharacterized protein</fullName>
    </submittedName>
</protein>
<evidence type="ECO:0000313" key="2">
    <source>
        <dbReference type="EMBL" id="KAH7038383.1"/>
    </source>
</evidence>
<comment type="caution">
    <text evidence="2">The sequence shown here is derived from an EMBL/GenBank/DDBJ whole genome shotgun (WGS) entry which is preliminary data.</text>
</comment>
<dbReference type="RefSeq" id="XP_046017504.1">
    <property type="nucleotide sequence ID" value="XM_046152960.1"/>
</dbReference>
<dbReference type="EMBL" id="JAGTJQ010000002">
    <property type="protein sequence ID" value="KAH7038383.1"/>
    <property type="molecule type" value="Genomic_DNA"/>
</dbReference>
<dbReference type="GeneID" id="70182506"/>
<feature type="region of interest" description="Disordered" evidence="1">
    <location>
        <begin position="329"/>
        <end position="380"/>
    </location>
</feature>
<feature type="compositionally biased region" description="Acidic residues" evidence="1">
    <location>
        <begin position="354"/>
        <end position="369"/>
    </location>
</feature>